<dbReference type="OrthoDB" id="9814944at2"/>
<name>A0A1H1KS75_9ACTN</name>
<reference evidence="3" key="1">
    <citation type="submission" date="2016-10" db="EMBL/GenBank/DDBJ databases">
        <authorList>
            <person name="Varghese N."/>
            <person name="Submissions S."/>
        </authorList>
    </citation>
    <scope>NUCLEOTIDE SEQUENCE [LARGE SCALE GENOMIC DNA]</scope>
    <source>
        <strain evidence="3">DSM 22620</strain>
    </source>
</reference>
<evidence type="ECO:0000313" key="2">
    <source>
        <dbReference type="EMBL" id="SDR65173.1"/>
    </source>
</evidence>
<dbReference type="EMBL" id="LT629759">
    <property type="protein sequence ID" value="SDR65173.1"/>
    <property type="molecule type" value="Genomic_DNA"/>
</dbReference>
<dbReference type="SUPFAM" id="SSF48452">
    <property type="entry name" value="TPR-like"/>
    <property type="match status" value="1"/>
</dbReference>
<feature type="compositionally biased region" description="Basic and acidic residues" evidence="1">
    <location>
        <begin position="329"/>
        <end position="338"/>
    </location>
</feature>
<dbReference type="RefSeq" id="WP_090861236.1">
    <property type="nucleotide sequence ID" value="NZ_LT629759.1"/>
</dbReference>
<evidence type="ECO:0000313" key="3">
    <source>
        <dbReference type="Proteomes" id="UP000199480"/>
    </source>
</evidence>
<evidence type="ECO:0000256" key="1">
    <source>
        <dbReference type="SAM" id="MobiDB-lite"/>
    </source>
</evidence>
<sequence>MADTDLTAEQQKLRDDAQATFRRVQFALQMKHPDQALRMLTPLLDRLQKSAQEEPDCLPDRLDFTDPAQAYLYLNAHPDVDPNAVKPTVAPYTDAYGIHSALLYALGRYEDAAAAIDNALRFNTADAGLYLERAMSHEAMGDFDAVERDIEAAWPLIIIATDLARYHAFRANVLVTQGKYELAAAHYAVYEDFDPDDIYADPHAELHELAHASGRGHRLAHLSSAEAAQRLKRAGENYGPSKLAVDTMQELLNDTLNAGKFDDARYVAAGLWAITHFDGWKTLLDKLDELASLSADERRDRANEFLAKAAQDDPNAASGDDAPDAADGTGEKDGDANA</sequence>
<feature type="region of interest" description="Disordered" evidence="1">
    <location>
        <begin position="304"/>
        <end position="338"/>
    </location>
</feature>
<dbReference type="Proteomes" id="UP000199480">
    <property type="component" value="Chromosome I"/>
</dbReference>
<dbReference type="Gene3D" id="1.25.40.10">
    <property type="entry name" value="Tetratricopeptide repeat domain"/>
    <property type="match status" value="1"/>
</dbReference>
<protein>
    <submittedName>
        <fullName evidence="2">Uncharacterized protein</fullName>
    </submittedName>
</protein>
<dbReference type="AlphaFoldDB" id="A0A1H1KS75"/>
<feature type="compositionally biased region" description="Low complexity" evidence="1">
    <location>
        <begin position="312"/>
        <end position="328"/>
    </location>
</feature>
<organism evidence="2 3">
    <name type="scientific">Parafannyhessea umbonata</name>
    <dbReference type="NCBI Taxonomy" id="604330"/>
    <lineage>
        <taxon>Bacteria</taxon>
        <taxon>Bacillati</taxon>
        <taxon>Actinomycetota</taxon>
        <taxon>Coriobacteriia</taxon>
        <taxon>Coriobacteriales</taxon>
        <taxon>Atopobiaceae</taxon>
        <taxon>Parafannyhessea</taxon>
    </lineage>
</organism>
<proteinExistence type="predicted"/>
<gene>
    <name evidence="2" type="ORF">SAMN04489857_0213</name>
</gene>
<dbReference type="GeneID" id="78499592"/>
<dbReference type="InterPro" id="IPR011990">
    <property type="entry name" value="TPR-like_helical_dom_sf"/>
</dbReference>
<accession>A0A1H1KS75</accession>